<dbReference type="OrthoDB" id="2897536at2"/>
<dbReference type="PATRIC" id="fig|42234.21.peg.2377"/>
<reference evidence="3" key="1">
    <citation type="submission" date="2014-07" db="EMBL/GenBank/DDBJ databases">
        <title>Genome sequencing of plant-pathogenic Streptomyces species.</title>
        <authorList>
            <person name="Harrison J."/>
            <person name="Sapp M."/>
            <person name="Thwaites R."/>
            <person name="Studholme D.J."/>
        </authorList>
    </citation>
    <scope>NUCLEOTIDE SEQUENCE [LARGE SCALE GENOMIC DNA]</scope>
    <source>
        <strain evidence="3">NCPPB 4445</strain>
    </source>
</reference>
<dbReference type="CDD" id="cd00093">
    <property type="entry name" value="HTH_XRE"/>
    <property type="match status" value="1"/>
</dbReference>
<gene>
    <name evidence="2" type="ORF">IQ63_11545</name>
</gene>
<dbReference type="Proteomes" id="UP000037151">
    <property type="component" value="Unassembled WGS sequence"/>
</dbReference>
<accession>A0A0L0KH04</accession>
<dbReference type="SMART" id="SM00530">
    <property type="entry name" value="HTH_XRE"/>
    <property type="match status" value="1"/>
</dbReference>
<feature type="domain" description="HTH cro/C1-type" evidence="1">
    <location>
        <begin position="21"/>
        <end position="60"/>
    </location>
</feature>
<dbReference type="InterPro" id="IPR001387">
    <property type="entry name" value="Cro/C1-type_HTH"/>
</dbReference>
<dbReference type="Pfam" id="PF13560">
    <property type="entry name" value="HTH_31"/>
    <property type="match status" value="1"/>
</dbReference>
<dbReference type="AlphaFoldDB" id="A0A0L0KH04"/>
<dbReference type="InterPro" id="IPR010982">
    <property type="entry name" value="Lambda_DNA-bd_dom_sf"/>
</dbReference>
<comment type="caution">
    <text evidence="2">The sequence shown here is derived from an EMBL/GenBank/DDBJ whole genome shotgun (WGS) entry which is preliminary data.</text>
</comment>
<evidence type="ECO:0000313" key="3">
    <source>
        <dbReference type="Proteomes" id="UP000037151"/>
    </source>
</evidence>
<dbReference type="SUPFAM" id="SSF47413">
    <property type="entry name" value="lambda repressor-like DNA-binding domains"/>
    <property type="match status" value="1"/>
</dbReference>
<dbReference type="GO" id="GO:0003677">
    <property type="term" value="F:DNA binding"/>
    <property type="evidence" value="ECO:0007669"/>
    <property type="project" value="InterPro"/>
</dbReference>
<dbReference type="RefSeq" id="WP_050370542.1">
    <property type="nucleotide sequence ID" value="NZ_KQ257813.1"/>
</dbReference>
<organism evidence="2 3">
    <name type="scientific">Streptomyces acidiscabies</name>
    <dbReference type="NCBI Taxonomy" id="42234"/>
    <lineage>
        <taxon>Bacteria</taxon>
        <taxon>Bacillati</taxon>
        <taxon>Actinomycetota</taxon>
        <taxon>Actinomycetes</taxon>
        <taxon>Kitasatosporales</taxon>
        <taxon>Streptomycetaceae</taxon>
        <taxon>Streptomyces</taxon>
    </lineage>
</organism>
<dbReference type="InterPro" id="IPR043917">
    <property type="entry name" value="DUF5753"/>
</dbReference>
<dbReference type="PROSITE" id="PS50943">
    <property type="entry name" value="HTH_CROC1"/>
    <property type="match status" value="1"/>
</dbReference>
<evidence type="ECO:0000313" key="2">
    <source>
        <dbReference type="EMBL" id="KND36884.1"/>
    </source>
</evidence>
<protein>
    <submittedName>
        <fullName evidence="2">XRE family transcriptional regulator</fullName>
    </submittedName>
</protein>
<name>A0A0L0KH04_9ACTN</name>
<dbReference type="EMBL" id="JPPY01000075">
    <property type="protein sequence ID" value="KND36884.1"/>
    <property type="molecule type" value="Genomic_DNA"/>
</dbReference>
<dbReference type="Pfam" id="PF19054">
    <property type="entry name" value="DUF5753"/>
    <property type="match status" value="1"/>
</dbReference>
<dbReference type="Gene3D" id="1.10.260.40">
    <property type="entry name" value="lambda repressor-like DNA-binding domains"/>
    <property type="match status" value="1"/>
</dbReference>
<evidence type="ECO:0000259" key="1">
    <source>
        <dbReference type="PROSITE" id="PS50943"/>
    </source>
</evidence>
<sequence length="279" mass="31040">MAKQKDLDLPTSPRVFLGRELKHAREEKGYSQTGLGEVLFVSGSYVGQMEVGIRRIRPEMGPPLDKELGTGTFFTRHSKELAKSKYADHFAEAVEAEREAATIKQHVPSVIPGLLQTPAYAKALFRAYDPLAPDAHVDKMVEDRMARAQLFDDPTPPLFWCILDESTLRRRVGGAQVLAENLRHVAGLVRRKKVIVQVVPFSAEGVGGLHGLMKLMYFPDAPPLLYLEGTGFGYLFDDPGRIARAELTFELLMADALPLQDSLALIEAMAEDYEHEAQH</sequence>
<proteinExistence type="predicted"/>